<feature type="domain" description="GFO/IDH/MocA-like oxidoreductase" evidence="2">
    <location>
        <begin position="132"/>
        <end position="258"/>
    </location>
</feature>
<sequence>MNKIKVAVIGCGTISKKRHIPEYAANPNVELVAFCDPVLERAEGFAEHYGGRAYTCYEEMLKSEKPDAVSVCTPNVLHAPCAIAAANAGAHVLVEKPMATNAADAAAMIEAANKNGVFLMAGQNQRLMPPHLKAKEILQTGKMGKVISFRTSFGHPGPERWSVDGRDSWFFRKEDAIMGAMGDLGVHKSDLIRWLLEDEVAEVAAFVNTLHKEGTDVDDNATCILRMKSGTIGTLVASWTYYKGGDNSTVLWCENGVMHIGTHPVDQVIVELRDGSVEKYQVGAMATNEKQVPSGIMDAFVESIVTNTPPDISGEEGLKSLAVILAAFESQDTKKVVSLS</sequence>
<dbReference type="SUPFAM" id="SSF55347">
    <property type="entry name" value="Glyceraldehyde-3-phosphate dehydrogenase-like, C-terminal domain"/>
    <property type="match status" value="1"/>
</dbReference>
<dbReference type="Pfam" id="PF22725">
    <property type="entry name" value="GFO_IDH_MocA_C3"/>
    <property type="match status" value="1"/>
</dbReference>
<evidence type="ECO:0000259" key="1">
    <source>
        <dbReference type="Pfam" id="PF01408"/>
    </source>
</evidence>
<proteinExistence type="predicted"/>
<evidence type="ECO:0000313" key="4">
    <source>
        <dbReference type="Proteomes" id="UP000029518"/>
    </source>
</evidence>
<accession>A0A089LFB9</accession>
<dbReference type="SUPFAM" id="SSF51735">
    <property type="entry name" value="NAD(P)-binding Rossmann-fold domains"/>
    <property type="match status" value="1"/>
</dbReference>
<protein>
    <submittedName>
        <fullName evidence="3">Dehydrogenase</fullName>
    </submittedName>
</protein>
<dbReference type="InterPro" id="IPR000683">
    <property type="entry name" value="Gfo/Idh/MocA-like_OxRdtase_N"/>
</dbReference>
<dbReference type="Gene3D" id="3.30.360.10">
    <property type="entry name" value="Dihydrodipicolinate Reductase, domain 2"/>
    <property type="match status" value="1"/>
</dbReference>
<dbReference type="PANTHER" id="PTHR43377">
    <property type="entry name" value="BILIVERDIN REDUCTASE A"/>
    <property type="match status" value="1"/>
</dbReference>
<dbReference type="Gene3D" id="3.40.50.720">
    <property type="entry name" value="NAD(P)-binding Rossmann-like Domain"/>
    <property type="match status" value="1"/>
</dbReference>
<dbReference type="PANTHER" id="PTHR43377:SF1">
    <property type="entry name" value="BILIVERDIN REDUCTASE A"/>
    <property type="match status" value="1"/>
</dbReference>
<dbReference type="HOGENOM" id="CLU_023194_1_3_9"/>
<evidence type="ECO:0000259" key="2">
    <source>
        <dbReference type="Pfam" id="PF22725"/>
    </source>
</evidence>
<gene>
    <name evidence="3" type="ORF">PBOR_13500</name>
</gene>
<dbReference type="EMBL" id="CP009285">
    <property type="protein sequence ID" value="AIQ57833.1"/>
    <property type="molecule type" value="Genomic_DNA"/>
</dbReference>
<dbReference type="InterPro" id="IPR055170">
    <property type="entry name" value="GFO_IDH_MocA-like_dom"/>
</dbReference>
<dbReference type="Pfam" id="PF01408">
    <property type="entry name" value="GFO_IDH_MocA"/>
    <property type="match status" value="1"/>
</dbReference>
<name>A0A089LFB9_PAEBO</name>
<dbReference type="InterPro" id="IPR051450">
    <property type="entry name" value="Gfo/Idh/MocA_Oxidoreductases"/>
</dbReference>
<dbReference type="KEGG" id="pbd:PBOR_13500"/>
<reference evidence="3" key="1">
    <citation type="submission" date="2014-08" db="EMBL/GenBank/DDBJ databases">
        <title>Comparative genomics of the Paenibacillus odorifer group.</title>
        <authorList>
            <person name="den Bakker H.C."/>
            <person name="Tsai Y.-C.Y.-C."/>
            <person name="Martin N."/>
            <person name="Korlach J."/>
            <person name="Wiedmann M."/>
        </authorList>
    </citation>
    <scope>NUCLEOTIDE SEQUENCE [LARGE SCALE GENOMIC DNA]</scope>
    <source>
        <strain evidence="3">DSM 13188</strain>
    </source>
</reference>
<feature type="domain" description="Gfo/Idh/MocA-like oxidoreductase N-terminal" evidence="1">
    <location>
        <begin position="4"/>
        <end position="122"/>
    </location>
</feature>
<dbReference type="AlphaFoldDB" id="A0A089LFB9"/>
<dbReference type="GO" id="GO:0000166">
    <property type="term" value="F:nucleotide binding"/>
    <property type="evidence" value="ECO:0007669"/>
    <property type="project" value="InterPro"/>
</dbReference>
<organism evidence="3 4">
    <name type="scientific">Paenibacillus borealis</name>
    <dbReference type="NCBI Taxonomy" id="160799"/>
    <lineage>
        <taxon>Bacteria</taxon>
        <taxon>Bacillati</taxon>
        <taxon>Bacillota</taxon>
        <taxon>Bacilli</taxon>
        <taxon>Bacillales</taxon>
        <taxon>Paenibacillaceae</taxon>
        <taxon>Paenibacillus</taxon>
    </lineage>
</organism>
<dbReference type="RefSeq" id="WP_042212171.1">
    <property type="nucleotide sequence ID" value="NZ_CP009285.1"/>
</dbReference>
<dbReference type="OrthoDB" id="9815825at2"/>
<dbReference type="InterPro" id="IPR036291">
    <property type="entry name" value="NAD(P)-bd_dom_sf"/>
</dbReference>
<keyword evidence="4" id="KW-1185">Reference proteome</keyword>
<dbReference type="Proteomes" id="UP000029518">
    <property type="component" value="Chromosome"/>
</dbReference>
<evidence type="ECO:0000313" key="3">
    <source>
        <dbReference type="EMBL" id="AIQ57833.1"/>
    </source>
</evidence>